<dbReference type="RefSeq" id="WP_380189310.1">
    <property type="nucleotide sequence ID" value="NZ_JBHTBQ010000044.1"/>
</dbReference>
<keyword evidence="2" id="KW-0012">Acyltransferase</keyword>
<keyword evidence="2" id="KW-0808">Transferase</keyword>
<organism evidence="2 3">
    <name type="scientific">Iodobacter arcticus</name>
    <dbReference type="NCBI Taxonomy" id="590593"/>
    <lineage>
        <taxon>Bacteria</taxon>
        <taxon>Pseudomonadati</taxon>
        <taxon>Pseudomonadota</taxon>
        <taxon>Betaproteobacteria</taxon>
        <taxon>Neisseriales</taxon>
        <taxon>Chitinibacteraceae</taxon>
        <taxon>Iodobacter</taxon>
    </lineage>
</organism>
<feature type="domain" description="N-acetyltransferase" evidence="1">
    <location>
        <begin position="9"/>
        <end position="173"/>
    </location>
</feature>
<dbReference type="Pfam" id="PF13302">
    <property type="entry name" value="Acetyltransf_3"/>
    <property type="match status" value="1"/>
</dbReference>
<proteinExistence type="predicted"/>
<evidence type="ECO:0000313" key="3">
    <source>
        <dbReference type="Proteomes" id="UP001596473"/>
    </source>
</evidence>
<dbReference type="InterPro" id="IPR000182">
    <property type="entry name" value="GNAT_dom"/>
</dbReference>
<name>A0ABW2R3A0_9NEIS</name>
<dbReference type="PROSITE" id="PS51186">
    <property type="entry name" value="GNAT"/>
    <property type="match status" value="1"/>
</dbReference>
<accession>A0ABW2R3A0</accession>
<gene>
    <name evidence="2" type="ORF">ACFQNF_17995</name>
</gene>
<dbReference type="GO" id="GO:0016746">
    <property type="term" value="F:acyltransferase activity"/>
    <property type="evidence" value="ECO:0007669"/>
    <property type="project" value="UniProtKB-KW"/>
</dbReference>
<dbReference type="Proteomes" id="UP001596473">
    <property type="component" value="Unassembled WGS sequence"/>
</dbReference>
<dbReference type="InterPro" id="IPR051531">
    <property type="entry name" value="N-acetyltransferase"/>
</dbReference>
<comment type="caution">
    <text evidence="2">The sequence shown here is derived from an EMBL/GenBank/DDBJ whole genome shotgun (WGS) entry which is preliminary data.</text>
</comment>
<evidence type="ECO:0000313" key="2">
    <source>
        <dbReference type="EMBL" id="MFC7421754.1"/>
    </source>
</evidence>
<reference evidence="3" key="1">
    <citation type="journal article" date="2019" name="Int. J. Syst. Evol. Microbiol.">
        <title>The Global Catalogue of Microorganisms (GCM) 10K type strain sequencing project: providing services to taxonomists for standard genome sequencing and annotation.</title>
        <authorList>
            <consortium name="The Broad Institute Genomics Platform"/>
            <consortium name="The Broad Institute Genome Sequencing Center for Infectious Disease"/>
            <person name="Wu L."/>
            <person name="Ma J."/>
        </authorList>
    </citation>
    <scope>NUCLEOTIDE SEQUENCE [LARGE SCALE GENOMIC DNA]</scope>
    <source>
        <strain evidence="3">CCUG 62945</strain>
    </source>
</reference>
<sequence length="183" mass="20785">MLPISTPMLLLRDFTSADLNAYKNLRNDEKFQRFYSEEDSLPEKSEFLLNLFIQQAKEQPRSKFQLAIVSHSGELMGSCGIRLEEHGNNASIGCELGRYWHGTGAAKQAAQAIIDFGFRQLNVQRIYAETIANNKAAIRLCVSLDMHIEAERVSDQFFKGKSWNTVVLVINRKSWGDKGYIHA</sequence>
<dbReference type="EC" id="2.3.-.-" evidence="2"/>
<dbReference type="Gene3D" id="3.40.630.30">
    <property type="match status" value="1"/>
</dbReference>
<dbReference type="InterPro" id="IPR016181">
    <property type="entry name" value="Acyl_CoA_acyltransferase"/>
</dbReference>
<dbReference type="PANTHER" id="PTHR43792">
    <property type="entry name" value="GNAT FAMILY, PUTATIVE (AFU_ORTHOLOGUE AFUA_3G00765)-RELATED-RELATED"/>
    <property type="match status" value="1"/>
</dbReference>
<keyword evidence="3" id="KW-1185">Reference proteome</keyword>
<dbReference type="EMBL" id="JBHTBQ010000044">
    <property type="protein sequence ID" value="MFC7421754.1"/>
    <property type="molecule type" value="Genomic_DNA"/>
</dbReference>
<dbReference type="SUPFAM" id="SSF55729">
    <property type="entry name" value="Acyl-CoA N-acyltransferases (Nat)"/>
    <property type="match status" value="1"/>
</dbReference>
<protein>
    <submittedName>
        <fullName evidence="2">GNAT family N-acetyltransferase</fullName>
        <ecNumber evidence="2">2.3.-.-</ecNumber>
    </submittedName>
</protein>
<evidence type="ECO:0000259" key="1">
    <source>
        <dbReference type="PROSITE" id="PS51186"/>
    </source>
</evidence>